<dbReference type="PANTHER" id="PTHR12304:SF4">
    <property type="entry name" value="URIDINE NUCLEOSIDASE"/>
    <property type="match status" value="1"/>
</dbReference>
<evidence type="ECO:0000313" key="5">
    <source>
        <dbReference type="Proteomes" id="UP000094580"/>
    </source>
</evidence>
<dbReference type="Pfam" id="PF01156">
    <property type="entry name" value="IU_nuc_hydro"/>
    <property type="match status" value="1"/>
</dbReference>
<dbReference type="Gene3D" id="3.90.245.10">
    <property type="entry name" value="Ribonucleoside hydrolase-like"/>
    <property type="match status" value="1"/>
</dbReference>
<protein>
    <submittedName>
        <fullName evidence="4">Nucleoside hydrolase</fullName>
    </submittedName>
</protein>
<dbReference type="RefSeq" id="WP_069031798.1">
    <property type="nucleotide sequence ID" value="NZ_MDKC01000001.1"/>
</dbReference>
<evidence type="ECO:0000256" key="1">
    <source>
        <dbReference type="ARBA" id="ARBA00022801"/>
    </source>
</evidence>
<keyword evidence="1 4" id="KW-0378">Hydrolase</keyword>
<evidence type="ECO:0000256" key="2">
    <source>
        <dbReference type="ARBA" id="ARBA00023295"/>
    </source>
</evidence>
<dbReference type="CDD" id="cd00455">
    <property type="entry name" value="nuc_hydro"/>
    <property type="match status" value="1"/>
</dbReference>
<dbReference type="EMBL" id="MDKC01000001">
    <property type="protein sequence ID" value="ODG93601.1"/>
    <property type="molecule type" value="Genomic_DNA"/>
</dbReference>
<dbReference type="InterPro" id="IPR036452">
    <property type="entry name" value="Ribo_hydro-like"/>
</dbReference>
<dbReference type="InterPro" id="IPR001910">
    <property type="entry name" value="Inosine/uridine_hydrolase_dom"/>
</dbReference>
<organism evidence="4 5">
    <name type="scientific">Gottfriedia luciferensis</name>
    <dbReference type="NCBI Taxonomy" id="178774"/>
    <lineage>
        <taxon>Bacteria</taxon>
        <taxon>Bacillati</taxon>
        <taxon>Bacillota</taxon>
        <taxon>Bacilli</taxon>
        <taxon>Bacillales</taxon>
        <taxon>Bacillaceae</taxon>
        <taxon>Gottfriedia</taxon>
    </lineage>
</organism>
<accession>A0ABX2ZUY9</accession>
<dbReference type="InterPro" id="IPR023186">
    <property type="entry name" value="IUNH"/>
</dbReference>
<dbReference type="Proteomes" id="UP000094580">
    <property type="component" value="Unassembled WGS sequence"/>
</dbReference>
<dbReference type="PANTHER" id="PTHR12304">
    <property type="entry name" value="INOSINE-URIDINE PREFERRING NUCLEOSIDE HYDROLASE"/>
    <property type="match status" value="1"/>
</dbReference>
<proteinExistence type="predicted"/>
<gene>
    <name evidence="4" type="ORF">BED47_00055</name>
</gene>
<keyword evidence="5" id="KW-1185">Reference proteome</keyword>
<reference evidence="4 5" key="1">
    <citation type="submission" date="2016-07" db="EMBL/GenBank/DDBJ databases">
        <authorList>
            <person name="Townsley L."/>
            <person name="Shank E.A."/>
        </authorList>
    </citation>
    <scope>NUCLEOTIDE SEQUENCE [LARGE SCALE GENOMIC DNA]</scope>
    <source>
        <strain evidence="4 5">CH01</strain>
    </source>
</reference>
<dbReference type="GO" id="GO:0016787">
    <property type="term" value="F:hydrolase activity"/>
    <property type="evidence" value="ECO:0007669"/>
    <property type="project" value="UniProtKB-KW"/>
</dbReference>
<evidence type="ECO:0000313" key="4">
    <source>
        <dbReference type="EMBL" id="ODG93601.1"/>
    </source>
</evidence>
<name>A0ABX2ZUY9_9BACI</name>
<sequence>MGKKVLFFGDVGIDDAIALVYARLTEDIDIIGIVADYGNVSKLETTRNVRFLLKRSGKEYIKVYGGAEKPMTGEVPTYYLDIHGPFGLGPIDPGLKLENLENFCEVIDLIEQYKHELIIVNTGRLTSLATLFILYEDLMKSVNSYYIMGGAFLYPGNVTPIAEANIHGDPIAANIVMKYVEGAYIFPLNVTQNAIVTPSMANYIHSKGKTDLVKPLLDFYYYNFYQKKVPGIKGSPVHDAVTLMAVIRSDLFKFYQSAVVIDSTDVARGQSIADFRVTDTPEKFEGRPQQHIAVGLDYEGFYKDFMSVMTGEKF</sequence>
<comment type="caution">
    <text evidence="4">The sequence shown here is derived from an EMBL/GenBank/DDBJ whole genome shotgun (WGS) entry which is preliminary data.</text>
</comment>
<evidence type="ECO:0000259" key="3">
    <source>
        <dbReference type="Pfam" id="PF01156"/>
    </source>
</evidence>
<keyword evidence="2" id="KW-0326">Glycosidase</keyword>
<feature type="domain" description="Inosine/uridine-preferring nucleoside hydrolase" evidence="3">
    <location>
        <begin position="6"/>
        <end position="303"/>
    </location>
</feature>
<dbReference type="SUPFAM" id="SSF53590">
    <property type="entry name" value="Nucleoside hydrolase"/>
    <property type="match status" value="1"/>
</dbReference>